<dbReference type="SUPFAM" id="SSF109604">
    <property type="entry name" value="HD-domain/PDEase-like"/>
    <property type="match status" value="1"/>
</dbReference>
<proteinExistence type="predicted"/>
<accession>A0A1Y6CM18</accession>
<reference evidence="3" key="1">
    <citation type="submission" date="2017-04" db="EMBL/GenBank/DDBJ databases">
        <authorList>
            <person name="Varghese N."/>
            <person name="Submissions S."/>
        </authorList>
    </citation>
    <scope>NUCLEOTIDE SEQUENCE [LARGE SCALE GENOMIC DNA]</scope>
    <source>
        <strain evidence="3">RKEM611</strain>
    </source>
</reference>
<dbReference type="CDD" id="cd00077">
    <property type="entry name" value="HDc"/>
    <property type="match status" value="1"/>
</dbReference>
<keyword evidence="3" id="KW-1185">Reference proteome</keyword>
<feature type="domain" description="HD-GYP" evidence="1">
    <location>
        <begin position="159"/>
        <end position="368"/>
    </location>
</feature>
<sequence>MAKKYTIKKITRKRCRIFPLTRNHLAKYRAVCFESFHFLLEAKSIDFRIYIRIGQEMVEYIRPDEMSHQLILDIWSASQKPGVDVEVYVLKLEYEKYQKTIGQIRIGKIRRLLDKEPRLDRKILDVFHDLSSASQLILRGGIQNHMVNRASAVVSRLVAELMESNQAVGTLSKMISIDPTLYDHSASVAMLSGIVAQQYQLRVFTLGELETIILAGLYHDSGKGHIPNHILNKPGKFSDSEFAIMKQHASLGHREISRVISQGAAIDPVVALVALEHHERMNGTGYPLKKAGKAEESKNGIHLYSRIVAVADTYSALLMKRVYKPALSAEEAITKMHSFASNHFDEDVFLPFAAHVLASLQQFEEVDTKPISEDSQKDKVMLYMMNGEPVFV</sequence>
<dbReference type="Gene3D" id="1.10.3210.10">
    <property type="entry name" value="Hypothetical protein af1432"/>
    <property type="match status" value="1"/>
</dbReference>
<name>A0A1Y6CM18_9BACT</name>
<dbReference type="InterPro" id="IPR003607">
    <property type="entry name" value="HD/PDEase_dom"/>
</dbReference>
<dbReference type="STRING" id="1513793.SAMN06296036_13070"/>
<evidence type="ECO:0000313" key="2">
    <source>
        <dbReference type="EMBL" id="SMF76833.1"/>
    </source>
</evidence>
<dbReference type="InterPro" id="IPR037522">
    <property type="entry name" value="HD_GYP_dom"/>
</dbReference>
<dbReference type="EMBL" id="FWZT01000030">
    <property type="protein sequence ID" value="SMF76833.1"/>
    <property type="molecule type" value="Genomic_DNA"/>
</dbReference>
<organism evidence="2 3">
    <name type="scientific">Pseudobacteriovorax antillogorgiicola</name>
    <dbReference type="NCBI Taxonomy" id="1513793"/>
    <lineage>
        <taxon>Bacteria</taxon>
        <taxon>Pseudomonadati</taxon>
        <taxon>Bdellovibrionota</taxon>
        <taxon>Oligoflexia</taxon>
        <taxon>Oligoflexales</taxon>
        <taxon>Pseudobacteriovoracaceae</taxon>
        <taxon>Pseudobacteriovorax</taxon>
    </lineage>
</organism>
<gene>
    <name evidence="2" type="ORF">SAMN06296036_13070</name>
</gene>
<dbReference type="SMART" id="SM00471">
    <property type="entry name" value="HDc"/>
    <property type="match status" value="1"/>
</dbReference>
<dbReference type="PANTHER" id="PTHR43155">
    <property type="entry name" value="CYCLIC DI-GMP PHOSPHODIESTERASE PA4108-RELATED"/>
    <property type="match status" value="1"/>
</dbReference>
<dbReference type="Pfam" id="PF13487">
    <property type="entry name" value="HD_5"/>
    <property type="match status" value="1"/>
</dbReference>
<evidence type="ECO:0000259" key="1">
    <source>
        <dbReference type="PROSITE" id="PS51832"/>
    </source>
</evidence>
<dbReference type="Proteomes" id="UP000192907">
    <property type="component" value="Unassembled WGS sequence"/>
</dbReference>
<dbReference type="AlphaFoldDB" id="A0A1Y6CM18"/>
<evidence type="ECO:0000313" key="3">
    <source>
        <dbReference type="Proteomes" id="UP000192907"/>
    </source>
</evidence>
<dbReference type="PROSITE" id="PS51832">
    <property type="entry name" value="HD_GYP"/>
    <property type="match status" value="1"/>
</dbReference>
<protein>
    <submittedName>
        <fullName evidence="2">HD domain-containing protein</fullName>
    </submittedName>
</protein>
<dbReference type="PANTHER" id="PTHR43155:SF2">
    <property type="entry name" value="CYCLIC DI-GMP PHOSPHODIESTERASE PA4108"/>
    <property type="match status" value="1"/>
</dbReference>